<proteinExistence type="predicted"/>
<dbReference type="AlphaFoldDB" id="I1C993"/>
<dbReference type="RefSeq" id="XP_067520419.1">
    <property type="nucleotide sequence ID" value="XM_067664318.1"/>
</dbReference>
<accession>I1C993</accession>
<protein>
    <submittedName>
        <fullName evidence="1">Uncharacterized protein</fullName>
    </submittedName>
</protein>
<dbReference type="EMBL" id="CH476738">
    <property type="protein sequence ID" value="EIE85023.1"/>
    <property type="molecule type" value="Genomic_DNA"/>
</dbReference>
<sequence>MIKENLMKKEVTRWIGKKDTNPFYLETLTNIRRYCDSQGPAQESIAEGLDTKMQEVTTLAEKSKKQKRALLVKSFNTAKRDRLSDGIAEHTARKLAEGLKIIKD</sequence>
<organism evidence="1 2">
    <name type="scientific">Rhizopus delemar (strain RA 99-880 / ATCC MYA-4621 / FGSC 9543 / NRRL 43880)</name>
    <name type="common">Mucormycosis agent</name>
    <name type="synonym">Rhizopus arrhizus var. delemar</name>
    <dbReference type="NCBI Taxonomy" id="246409"/>
    <lineage>
        <taxon>Eukaryota</taxon>
        <taxon>Fungi</taxon>
        <taxon>Fungi incertae sedis</taxon>
        <taxon>Mucoromycota</taxon>
        <taxon>Mucoromycotina</taxon>
        <taxon>Mucoromycetes</taxon>
        <taxon>Mucorales</taxon>
        <taxon>Mucorineae</taxon>
        <taxon>Rhizopodaceae</taxon>
        <taxon>Rhizopus</taxon>
    </lineage>
</organism>
<evidence type="ECO:0000313" key="1">
    <source>
        <dbReference type="EMBL" id="EIE85023.1"/>
    </source>
</evidence>
<dbReference type="GeneID" id="93616699"/>
<dbReference type="VEuPathDB" id="FungiDB:RO3G_09733"/>
<gene>
    <name evidence="1" type="ORF">RO3G_09733</name>
</gene>
<reference evidence="1 2" key="1">
    <citation type="journal article" date="2009" name="PLoS Genet.">
        <title>Genomic analysis of the basal lineage fungus Rhizopus oryzae reveals a whole-genome duplication.</title>
        <authorList>
            <person name="Ma L.-J."/>
            <person name="Ibrahim A.S."/>
            <person name="Skory C."/>
            <person name="Grabherr M.G."/>
            <person name="Burger G."/>
            <person name="Butler M."/>
            <person name="Elias M."/>
            <person name="Idnurm A."/>
            <person name="Lang B.F."/>
            <person name="Sone T."/>
            <person name="Abe A."/>
            <person name="Calvo S.E."/>
            <person name="Corrochano L.M."/>
            <person name="Engels R."/>
            <person name="Fu J."/>
            <person name="Hansberg W."/>
            <person name="Kim J.-M."/>
            <person name="Kodira C.D."/>
            <person name="Koehrsen M.J."/>
            <person name="Liu B."/>
            <person name="Miranda-Saavedra D."/>
            <person name="O'Leary S."/>
            <person name="Ortiz-Castellanos L."/>
            <person name="Poulter R."/>
            <person name="Rodriguez-Romero J."/>
            <person name="Ruiz-Herrera J."/>
            <person name="Shen Y.-Q."/>
            <person name="Zeng Q."/>
            <person name="Galagan J."/>
            <person name="Birren B.W."/>
            <person name="Cuomo C.A."/>
            <person name="Wickes B.L."/>
        </authorList>
    </citation>
    <scope>NUCLEOTIDE SEQUENCE [LARGE SCALE GENOMIC DNA]</scope>
    <source>
        <strain evidence="2">RA 99-880 / ATCC MYA-4621 / FGSC 9543 / NRRL 43880</strain>
    </source>
</reference>
<dbReference type="Proteomes" id="UP000009138">
    <property type="component" value="Unassembled WGS sequence"/>
</dbReference>
<name>I1C993_RHIO9</name>
<keyword evidence="2" id="KW-1185">Reference proteome</keyword>
<dbReference type="InParanoid" id="I1C993"/>
<evidence type="ECO:0000313" key="2">
    <source>
        <dbReference type="Proteomes" id="UP000009138"/>
    </source>
</evidence>